<evidence type="ECO:0008006" key="3">
    <source>
        <dbReference type="Google" id="ProtNLM"/>
    </source>
</evidence>
<dbReference type="Proteomes" id="UP000730618">
    <property type="component" value="Unassembled WGS sequence"/>
</dbReference>
<accession>A0ABN7TJS8</accession>
<name>A0ABN7TJS8_9BACL</name>
<evidence type="ECO:0000313" key="2">
    <source>
        <dbReference type="Proteomes" id="UP000730618"/>
    </source>
</evidence>
<protein>
    <recommendedName>
        <fullName evidence="3">Lipocalin-like domain-containing protein</fullName>
    </recommendedName>
</protein>
<gene>
    <name evidence="1" type="ORF">PAECIP111802_02632</name>
</gene>
<dbReference type="RefSeq" id="WP_218098956.1">
    <property type="nucleotide sequence ID" value="NZ_CAJVCE010000006.1"/>
</dbReference>
<comment type="caution">
    <text evidence="1">The sequence shown here is derived from an EMBL/GenBank/DDBJ whole genome shotgun (WGS) entry which is preliminary data.</text>
</comment>
<evidence type="ECO:0000313" key="1">
    <source>
        <dbReference type="EMBL" id="CAG7640285.1"/>
    </source>
</evidence>
<keyword evidence="2" id="KW-1185">Reference proteome</keyword>
<reference evidence="1 2" key="1">
    <citation type="submission" date="2021-06" db="EMBL/GenBank/DDBJ databases">
        <authorList>
            <person name="Criscuolo A."/>
        </authorList>
    </citation>
    <scope>NUCLEOTIDE SEQUENCE [LARGE SCALE GENOMIC DNA]</scope>
    <source>
        <strain evidence="2">CIP 111802</strain>
    </source>
</reference>
<organism evidence="1 2">
    <name type="scientific">Paenibacillus allorhizosphaerae</name>
    <dbReference type="NCBI Taxonomy" id="2849866"/>
    <lineage>
        <taxon>Bacteria</taxon>
        <taxon>Bacillati</taxon>
        <taxon>Bacillota</taxon>
        <taxon>Bacilli</taxon>
        <taxon>Bacillales</taxon>
        <taxon>Paenibacillaceae</taxon>
        <taxon>Paenibacillus</taxon>
    </lineage>
</organism>
<proteinExistence type="predicted"/>
<dbReference type="EMBL" id="CAJVCE010000006">
    <property type="protein sequence ID" value="CAG7640285.1"/>
    <property type="molecule type" value="Genomic_DNA"/>
</dbReference>
<sequence>MKNSFYSSTLLLIVLVICSFGKINYNMPATPSTAPTPSYYGDWTVQKWIGSTPVSTAVDERIIGMKATYMKEKASFDKETILNSEYEEIEITNDDFLKEYRTQLSDIGINSKSVTTVKINDWTNPGSFLIIKDEQTMIILWDGNYFEMKRKI</sequence>